<proteinExistence type="inferred from homology"/>
<dbReference type="Gene3D" id="1.10.455.10">
    <property type="entry name" value="Ribosomal protein S7 domain"/>
    <property type="match status" value="1"/>
</dbReference>
<accession>G1E775</accession>
<evidence type="ECO:0000256" key="3">
    <source>
        <dbReference type="ARBA" id="ARBA00023274"/>
    </source>
</evidence>
<dbReference type="InterPro" id="IPR036823">
    <property type="entry name" value="Ribosomal_uS7_dom_sf"/>
</dbReference>
<geneLocation type="chloroplast" evidence="4"/>
<comment type="similarity">
    <text evidence="1">Belongs to the universal ribosomal protein uS7 family.</text>
</comment>
<organism evidence="4">
    <name type="scientific">Karlodinium veneficum</name>
    <name type="common">Dinoflagellate</name>
    <name type="synonym">Karlodinium micrum</name>
    <dbReference type="NCBI Taxonomy" id="407301"/>
    <lineage>
        <taxon>Eukaryota</taxon>
        <taxon>Sar</taxon>
        <taxon>Alveolata</taxon>
        <taxon>Dinophyceae</taxon>
        <taxon>Gymnodiniales</taxon>
        <taxon>Kareniaceae</taxon>
        <taxon>Karlodinium</taxon>
    </lineage>
</organism>
<sequence length="133" mass="15986">MPKVEINKCLLRIAMNHTKRNKYRRRIKRSKKPTTPLDCVRIAIFWLMDSTKSRKRRTLKRSKKTKPDYRTHKPFYIKLANQIIATSLGKGSAIKKKRALRKFLESLKYYRHYITTTTTIIITTYLNNERKKQ</sequence>
<keyword evidence="3" id="KW-0687">Ribonucleoprotein</keyword>
<dbReference type="GO" id="GO:1990904">
    <property type="term" value="C:ribonucleoprotein complex"/>
    <property type="evidence" value="ECO:0007669"/>
    <property type="project" value="UniProtKB-KW"/>
</dbReference>
<dbReference type="GO" id="GO:0005840">
    <property type="term" value="C:ribosome"/>
    <property type="evidence" value="ECO:0007669"/>
    <property type="project" value="UniProtKB-KW"/>
</dbReference>
<dbReference type="EMBL" id="JN039300">
    <property type="protein sequence ID" value="AEJ72964.1"/>
    <property type="molecule type" value="Genomic_DNA"/>
</dbReference>
<evidence type="ECO:0000256" key="1">
    <source>
        <dbReference type="ARBA" id="ARBA00007151"/>
    </source>
</evidence>
<dbReference type="AlphaFoldDB" id="G1E775"/>
<protein>
    <submittedName>
        <fullName evidence="4">Ribosomal protein S7</fullName>
    </submittedName>
</protein>
<keyword evidence="4" id="KW-0150">Chloroplast</keyword>
<gene>
    <name evidence="4" type="primary">rps7</name>
</gene>
<evidence type="ECO:0000256" key="2">
    <source>
        <dbReference type="ARBA" id="ARBA00022980"/>
    </source>
</evidence>
<reference evidence="4" key="1">
    <citation type="journal article" date="2011" name="PLoS ONE">
        <title>Genome evolution of a tertiary dinoflagellate plastid.</title>
        <authorList>
            <person name="Gabrielsen T.M."/>
            <person name="Minge M.A."/>
            <person name="Espelund M."/>
            <person name="Tooming-Klunderud A."/>
            <person name="Patil V."/>
            <person name="Nederbragt A.J."/>
            <person name="Otis C."/>
            <person name="Turmel M."/>
            <person name="Shalchian-Tabrizi K."/>
            <person name="Lemieux C."/>
            <person name="Jakobsen K.S."/>
        </authorList>
    </citation>
    <scope>NUCLEOTIDE SEQUENCE</scope>
</reference>
<keyword evidence="4" id="KW-0934">Plastid</keyword>
<keyword evidence="2 4" id="KW-0689">Ribosomal protein</keyword>
<dbReference type="SUPFAM" id="SSF47973">
    <property type="entry name" value="Ribosomal protein S7"/>
    <property type="match status" value="1"/>
</dbReference>
<evidence type="ECO:0000313" key="4">
    <source>
        <dbReference type="EMBL" id="AEJ72964.1"/>
    </source>
</evidence>
<name>G1E775_KARVE</name>